<organism evidence="1 2">
    <name type="scientific">Echria macrotheca</name>
    <dbReference type="NCBI Taxonomy" id="438768"/>
    <lineage>
        <taxon>Eukaryota</taxon>
        <taxon>Fungi</taxon>
        <taxon>Dikarya</taxon>
        <taxon>Ascomycota</taxon>
        <taxon>Pezizomycotina</taxon>
        <taxon>Sordariomycetes</taxon>
        <taxon>Sordariomycetidae</taxon>
        <taxon>Sordariales</taxon>
        <taxon>Schizotheciaceae</taxon>
        <taxon>Echria</taxon>
    </lineage>
</organism>
<comment type="caution">
    <text evidence="1">The sequence shown here is derived from an EMBL/GenBank/DDBJ whole genome shotgun (WGS) entry which is preliminary data.</text>
</comment>
<accession>A0AAJ0F4X3</accession>
<protein>
    <recommendedName>
        <fullName evidence="3">Heterokaryon incompatibility domain-containing protein</fullName>
    </recommendedName>
</protein>
<reference evidence="1" key="1">
    <citation type="submission" date="2023-06" db="EMBL/GenBank/DDBJ databases">
        <title>Genome-scale phylogeny and comparative genomics of the fungal order Sordariales.</title>
        <authorList>
            <consortium name="Lawrence Berkeley National Laboratory"/>
            <person name="Hensen N."/>
            <person name="Bonometti L."/>
            <person name="Westerberg I."/>
            <person name="Brannstrom I.O."/>
            <person name="Guillou S."/>
            <person name="Cros-Aarteil S."/>
            <person name="Calhoun S."/>
            <person name="Haridas S."/>
            <person name="Kuo A."/>
            <person name="Mondo S."/>
            <person name="Pangilinan J."/>
            <person name="Riley R."/>
            <person name="Labutti K."/>
            <person name="Andreopoulos B."/>
            <person name="Lipzen A."/>
            <person name="Chen C."/>
            <person name="Yanf M."/>
            <person name="Daum C."/>
            <person name="Ng V."/>
            <person name="Clum A."/>
            <person name="Steindorff A."/>
            <person name="Ohm R."/>
            <person name="Martin F."/>
            <person name="Silar P."/>
            <person name="Natvig D."/>
            <person name="Lalanne C."/>
            <person name="Gautier V."/>
            <person name="Ament-Velasquez S.L."/>
            <person name="Kruys A."/>
            <person name="Hutchinson M.I."/>
            <person name="Powell A.J."/>
            <person name="Barry K."/>
            <person name="Miller A.N."/>
            <person name="Grigoriev I.V."/>
            <person name="Debuchy R."/>
            <person name="Gladieux P."/>
            <person name="Thoren M.H."/>
            <person name="Johannesson H."/>
        </authorList>
    </citation>
    <scope>NUCLEOTIDE SEQUENCE</scope>
    <source>
        <strain evidence="1">PSN4</strain>
    </source>
</reference>
<evidence type="ECO:0000313" key="2">
    <source>
        <dbReference type="Proteomes" id="UP001239445"/>
    </source>
</evidence>
<dbReference type="EMBL" id="MU839836">
    <property type="protein sequence ID" value="KAK1753882.1"/>
    <property type="molecule type" value="Genomic_DNA"/>
</dbReference>
<keyword evidence="2" id="KW-1185">Reference proteome</keyword>
<proteinExistence type="predicted"/>
<dbReference type="PANTHER" id="PTHR39596">
    <property type="match status" value="1"/>
</dbReference>
<gene>
    <name evidence="1" type="ORF">QBC47DRAFT_385136</name>
</gene>
<name>A0AAJ0F4X3_9PEZI</name>
<dbReference type="Proteomes" id="UP001239445">
    <property type="component" value="Unassembled WGS sequence"/>
</dbReference>
<dbReference type="AlphaFoldDB" id="A0AAJ0F4X3"/>
<evidence type="ECO:0008006" key="3">
    <source>
        <dbReference type="Google" id="ProtNLM"/>
    </source>
</evidence>
<sequence length="865" mass="96845">MDYAMLPRKRTRAHVEIPCLAVEDFDDGVWVEYPDRQGWDERSVQEWMILFRNPSPEFLAFLETWLFFGAIAAAFRKHVSLNDFTRLTEDGTRVIDTSILREWFSYYPPQPTIYSGEHFAVLGSIHTELQSRHYPKFHRDKRFSLISFIAAASPCDPRDPRLTIATSLFLETMIECVVVSGMARLASSQRNFDPRPWAVFGARNLINPKSSYIWRNMRNDGWCPSNLSVFSERLNTASIYFMQAMERPHPDWQHQMIRINPHGRAMSSSSSSESLQLIADPTHGSASRTIINSSNDDRALAAEPVSTKTLCSATKCAHLQLSDETYQTKHTDGCDKSTCYEMSADPGEVFEILKSGSIPLIMAVDNESTDRTLMLVPSQPDFSCAYVAISHVWSDGLGNVETSALPRCQVIRLSNMIQNLPGRHADIVLFWIDTIGCPPDVAGQDEAQNLAISMMRETYQNATAVLVLDSWLQAQSVTSVPDHESLMMIISSDWNRRLWTLQEGVLAKTLFFQFIDGVYDIDEGITRLSMTADPVVRWTILPALSERIHEIRSFSRIRNAPLWEKLDALRGSLSTRSTSVETDEALCLSTLMGMDKASSLQVIKAPPHDRMKVFWSLIKEPPRSIIFNDLPRLSAPCFRWAPRSFLGCRYMPTANRFERPTVQNTPGGVQFQASGLMWTTGSHPITNVLHLIGHDEVVYQMRFSLDGLPTTTHDVTTVFVDDHVRDPQASADDVSSQEAVDLFKLYGVSTLCFIFDNVEPPSTIPNNSHRQDLRGGILAIFQILANGVVHVSRVCSGSCVVLGPGADIRRAGNIPSFPVQRPSLGDDVDVRSFAVPTGVGYDRISGILRSAGAKVLGPDQSWLVD</sequence>
<evidence type="ECO:0000313" key="1">
    <source>
        <dbReference type="EMBL" id="KAK1753882.1"/>
    </source>
</evidence>
<dbReference type="PANTHER" id="PTHR39596:SF2">
    <property type="entry name" value="HET DOMAIN PROTEIN (AFU_ORTHOLOGUE AFUA_1G17550)-RELATED"/>
    <property type="match status" value="1"/>
</dbReference>